<dbReference type="InterPro" id="IPR000436">
    <property type="entry name" value="Sushi_SCR_CCP_dom"/>
</dbReference>
<protein>
    <submittedName>
        <fullName evidence="4">Sushi domain containing 4</fullName>
    </submittedName>
</protein>
<proteinExistence type="predicted"/>
<feature type="disulfide bond" evidence="2">
    <location>
        <begin position="191"/>
        <end position="218"/>
    </location>
</feature>
<evidence type="ECO:0000313" key="5">
    <source>
        <dbReference type="Proteomes" id="UP000472262"/>
    </source>
</evidence>
<keyword evidence="5" id="KW-1185">Reference proteome</keyword>
<organism evidence="4 5">
    <name type="scientific">Sinocyclocheilus grahami</name>
    <name type="common">Dianchi golden-line fish</name>
    <name type="synonym">Barbus grahami</name>
    <dbReference type="NCBI Taxonomy" id="75366"/>
    <lineage>
        <taxon>Eukaryota</taxon>
        <taxon>Metazoa</taxon>
        <taxon>Chordata</taxon>
        <taxon>Craniata</taxon>
        <taxon>Vertebrata</taxon>
        <taxon>Euteleostomi</taxon>
        <taxon>Actinopterygii</taxon>
        <taxon>Neopterygii</taxon>
        <taxon>Teleostei</taxon>
        <taxon>Ostariophysi</taxon>
        <taxon>Cypriniformes</taxon>
        <taxon>Cyprinidae</taxon>
        <taxon>Cyprininae</taxon>
        <taxon>Sinocyclocheilus</taxon>
    </lineage>
</organism>
<sequence length="233" mass="26184">MRAGSATHAFPKRLFGYLRIDMGIYWSSCSARRRGDSAGLKIHDAIPIRTPSSSLFFENSVARFSCVDGYSLKGPAKIICTRFHNGSVGWKPSLKPVCLSEDCLPPFIEDADVTNKTYRPGYSLIISCHEGFQIRYPDTETMESICQADGTWDNQPTCQGCLRPLIPPHSYMNISETEFSVPVGTVVHYQCFPGYNLEGPEFLECMYNLIWSNTPPRCLDVEGEYQYNFSALS</sequence>
<reference evidence="4" key="2">
    <citation type="submission" date="2025-09" db="UniProtKB">
        <authorList>
            <consortium name="Ensembl"/>
        </authorList>
    </citation>
    <scope>IDENTIFICATION</scope>
</reference>
<evidence type="ECO:0000256" key="1">
    <source>
        <dbReference type="ARBA" id="ARBA00023157"/>
    </source>
</evidence>
<dbReference type="SUPFAM" id="SSF57535">
    <property type="entry name" value="Complement control module/SCR domain"/>
    <property type="match status" value="3"/>
</dbReference>
<comment type="caution">
    <text evidence="2">Lacks conserved residue(s) required for the propagation of feature annotation.</text>
</comment>
<dbReference type="Pfam" id="PF00084">
    <property type="entry name" value="Sushi"/>
    <property type="match status" value="3"/>
</dbReference>
<dbReference type="PANTHER" id="PTHR47007">
    <property type="entry name" value="SUSHI DOMAIN-CONTAINING PROTEIN 4"/>
    <property type="match status" value="1"/>
</dbReference>
<keyword evidence="2" id="KW-0768">Sushi</keyword>
<keyword evidence="1 2" id="KW-1015">Disulfide bond</keyword>
<name>A0A672ND03_SINGR</name>
<feature type="domain" description="Sushi" evidence="3">
    <location>
        <begin position="159"/>
        <end position="220"/>
    </location>
</feature>
<dbReference type="OMA" id="ETMESIC"/>
<evidence type="ECO:0000313" key="4">
    <source>
        <dbReference type="Ensembl" id="ENSSGRP00000048435.1"/>
    </source>
</evidence>
<evidence type="ECO:0000256" key="2">
    <source>
        <dbReference type="PROSITE-ProRule" id="PRU00302"/>
    </source>
</evidence>
<dbReference type="InterPro" id="IPR042985">
    <property type="entry name" value="SUSD4"/>
</dbReference>
<feature type="domain" description="Sushi" evidence="3">
    <location>
        <begin position="27"/>
        <end position="100"/>
    </location>
</feature>
<dbReference type="Gene3D" id="2.10.70.10">
    <property type="entry name" value="Complement Module, domain 1"/>
    <property type="match status" value="3"/>
</dbReference>
<dbReference type="Ensembl" id="ENSSGRT00000051769.1">
    <property type="protein sequence ID" value="ENSSGRP00000048435.1"/>
    <property type="gene ID" value="ENSSGRG00000025813.1"/>
</dbReference>
<dbReference type="InParanoid" id="A0A672ND03"/>
<dbReference type="Proteomes" id="UP000472262">
    <property type="component" value="Unassembled WGS sequence"/>
</dbReference>
<dbReference type="InterPro" id="IPR035976">
    <property type="entry name" value="Sushi/SCR/CCP_sf"/>
</dbReference>
<dbReference type="GO" id="GO:0045959">
    <property type="term" value="P:negative regulation of complement activation, classical pathway"/>
    <property type="evidence" value="ECO:0007669"/>
    <property type="project" value="TreeGrafter"/>
</dbReference>
<dbReference type="CDD" id="cd00033">
    <property type="entry name" value="CCP"/>
    <property type="match status" value="3"/>
</dbReference>
<dbReference type="PROSITE" id="PS50923">
    <property type="entry name" value="SUSHI"/>
    <property type="match status" value="2"/>
</dbReference>
<dbReference type="AlphaFoldDB" id="A0A672ND03"/>
<dbReference type="SMART" id="SM00032">
    <property type="entry name" value="CCP"/>
    <property type="match status" value="3"/>
</dbReference>
<accession>A0A672ND03</accession>
<dbReference type="PANTHER" id="PTHR47007:SF1">
    <property type="entry name" value="SUSHI DOMAIN-CONTAINING PROTEIN 4"/>
    <property type="match status" value="1"/>
</dbReference>
<evidence type="ECO:0000259" key="3">
    <source>
        <dbReference type="PROSITE" id="PS50923"/>
    </source>
</evidence>
<reference evidence="4" key="1">
    <citation type="submission" date="2025-08" db="UniProtKB">
        <authorList>
            <consortium name="Ensembl"/>
        </authorList>
    </citation>
    <scope>IDENTIFICATION</scope>
</reference>
<dbReference type="GO" id="GO:0045957">
    <property type="term" value="P:negative regulation of complement activation, alternative pathway"/>
    <property type="evidence" value="ECO:0007669"/>
    <property type="project" value="TreeGrafter"/>
</dbReference>